<evidence type="ECO:0000256" key="2">
    <source>
        <dbReference type="SAM" id="Phobius"/>
    </source>
</evidence>
<feature type="region of interest" description="Disordered" evidence="1">
    <location>
        <begin position="1"/>
        <end position="33"/>
    </location>
</feature>
<keyword evidence="2" id="KW-1133">Transmembrane helix</keyword>
<sequence length="71" mass="8010">MSQQSNQAPASVTYYGPEPEEKKKPSKKQPTSINLSKKLSWASKINELWVVVFGLLSFLFYRSITLTLSST</sequence>
<dbReference type="Proteomes" id="UP000201285">
    <property type="component" value="Segment"/>
</dbReference>
<feature type="transmembrane region" description="Helical" evidence="2">
    <location>
        <begin position="45"/>
        <end position="64"/>
    </location>
</feature>
<keyword evidence="2" id="KW-0812">Transmembrane</keyword>
<feature type="compositionally biased region" description="Polar residues" evidence="1">
    <location>
        <begin position="1"/>
        <end position="10"/>
    </location>
</feature>
<reference evidence="3 4" key="1">
    <citation type="submission" date="2010-10" db="EMBL/GenBank/DDBJ databases">
        <title>The Genome Sequence of Prochlorococcus phage P-SSP10.</title>
        <authorList>
            <consortium name="The Broad Institute Genome Sequencing Platform"/>
            <person name="Henn M.R."/>
            <person name="Sullivan M.S."/>
            <person name="Osburne M.S."/>
            <person name="Levin J."/>
            <person name="Malboeuf C."/>
            <person name="Casali M."/>
            <person name="Russ C."/>
            <person name="Lennon N."/>
            <person name="Chapman S.B."/>
            <person name="Erlich R."/>
            <person name="Young S.K."/>
            <person name="Yandava C."/>
            <person name="Zeng Q."/>
            <person name="Alvarado L."/>
            <person name="Anderson S."/>
            <person name="Berlin A."/>
            <person name="Chen Z."/>
            <person name="Freedman E."/>
            <person name="Gellesch M."/>
            <person name="Goldberg J."/>
            <person name="Green L."/>
            <person name="Griggs A."/>
            <person name="Gujja S."/>
            <person name="Heilman E.R."/>
            <person name="Heiman D."/>
            <person name="Hollinger A."/>
            <person name="Howarth C."/>
            <person name="Larson L."/>
            <person name="Mehta T."/>
            <person name="Pearson M."/>
            <person name="Roberts A."/>
            <person name="Ryan E."/>
            <person name="Saif S."/>
            <person name="Shea T."/>
            <person name="Shenoy N."/>
            <person name="Sisk P."/>
            <person name="Stolte C."/>
            <person name="Sykes S."/>
            <person name="White J."/>
            <person name="Yu Q."/>
            <person name="Coleman M.L."/>
            <person name="Huang K.H."/>
            <person name="Weigele P.R."/>
            <person name="DeFrancesco A.S."/>
            <person name="Kern S.E."/>
            <person name="Thompson L.R."/>
            <person name="Fu R."/>
            <person name="Hombeck B."/>
            <person name="Chisholm S.W."/>
            <person name="Haas B."/>
            <person name="Nusbaum C."/>
            <person name="Birren B."/>
        </authorList>
    </citation>
    <scope>NUCLEOTIDE SEQUENCE [LARGE SCALE GENOMIC DNA]</scope>
    <source>
        <strain evidence="3 4">P-SSP10</strain>
    </source>
</reference>
<evidence type="ECO:0000256" key="1">
    <source>
        <dbReference type="SAM" id="MobiDB-lite"/>
    </source>
</evidence>
<protein>
    <submittedName>
        <fullName evidence="3">Uncharacterized protein</fullName>
    </submittedName>
</protein>
<gene>
    <name evidence="3" type="ORF">PROG_00010</name>
</gene>
<organism evidence="3 4">
    <name type="scientific">Prochlorococcus phage P-SSP10</name>
    <dbReference type="NCBI Taxonomy" id="885867"/>
    <lineage>
        <taxon>Viruses</taxon>
        <taxon>Duplodnaviria</taxon>
        <taxon>Heunggongvirae</taxon>
        <taxon>Uroviricota</taxon>
        <taxon>Caudoviricetes</taxon>
        <taxon>Autographivirales</taxon>
        <taxon>Sechaudvirinae</taxon>
        <taxon>Tangaroavirus</taxon>
        <taxon>Tangaroavirus PSSP10</taxon>
    </lineage>
</organism>
<proteinExistence type="predicted"/>
<keyword evidence="4" id="KW-1185">Reference proteome</keyword>
<dbReference type="EMBL" id="HQ337022">
    <property type="protein sequence ID" value="AGG54666.1"/>
    <property type="molecule type" value="Genomic_DNA"/>
</dbReference>
<evidence type="ECO:0000313" key="3">
    <source>
        <dbReference type="EMBL" id="AGG54666.1"/>
    </source>
</evidence>
<keyword evidence="2" id="KW-0472">Membrane</keyword>
<name>M1UAQ2_9CAUD</name>
<dbReference type="KEGG" id="vg:15009148"/>
<dbReference type="GeneID" id="15009148"/>
<dbReference type="RefSeq" id="YP_007672663.1">
    <property type="nucleotide sequence ID" value="NC_020835.1"/>
</dbReference>
<evidence type="ECO:0000313" key="4">
    <source>
        <dbReference type="Proteomes" id="UP000201285"/>
    </source>
</evidence>
<accession>M1UAQ2</accession>